<keyword evidence="3" id="KW-1185">Reference proteome</keyword>
<gene>
    <name evidence="2" type="ORF">KQX54_004954</name>
</gene>
<accession>A0AAV7J286</accession>
<sequence>MTLLSWRKRMWKVLYEIATLVAGECHSTAYRSRELSSSEVDKKTERRKDDDDDLPHPLGKHQRVKDDGEMLHTIFSPSATVVIHWLVLFPWM</sequence>
<dbReference type="EMBL" id="JAHXZJ010000001">
    <property type="protein sequence ID" value="KAH0566870.1"/>
    <property type="molecule type" value="Genomic_DNA"/>
</dbReference>
<reference evidence="2 3" key="1">
    <citation type="journal article" date="2021" name="J. Hered.">
        <title>A chromosome-level genome assembly of the parasitoid wasp, Cotesia glomerata (Hymenoptera: Braconidae).</title>
        <authorList>
            <person name="Pinto B.J."/>
            <person name="Weis J.J."/>
            <person name="Gamble T."/>
            <person name="Ode P.J."/>
            <person name="Paul R."/>
            <person name="Zaspel J.M."/>
        </authorList>
    </citation>
    <scope>NUCLEOTIDE SEQUENCE [LARGE SCALE GENOMIC DNA]</scope>
    <source>
        <strain evidence="2">CgM1</strain>
    </source>
</reference>
<name>A0AAV7J286_COTGL</name>
<feature type="region of interest" description="Disordered" evidence="1">
    <location>
        <begin position="32"/>
        <end position="62"/>
    </location>
</feature>
<feature type="compositionally biased region" description="Basic and acidic residues" evidence="1">
    <location>
        <begin position="32"/>
        <end position="49"/>
    </location>
</feature>
<evidence type="ECO:0000313" key="2">
    <source>
        <dbReference type="EMBL" id="KAH0566870.1"/>
    </source>
</evidence>
<comment type="caution">
    <text evidence="2">The sequence shown here is derived from an EMBL/GenBank/DDBJ whole genome shotgun (WGS) entry which is preliminary data.</text>
</comment>
<organism evidence="2 3">
    <name type="scientific">Cotesia glomerata</name>
    <name type="common">Lepidopteran parasitic wasp</name>
    <name type="synonym">Apanteles glomeratus</name>
    <dbReference type="NCBI Taxonomy" id="32391"/>
    <lineage>
        <taxon>Eukaryota</taxon>
        <taxon>Metazoa</taxon>
        <taxon>Ecdysozoa</taxon>
        <taxon>Arthropoda</taxon>
        <taxon>Hexapoda</taxon>
        <taxon>Insecta</taxon>
        <taxon>Pterygota</taxon>
        <taxon>Neoptera</taxon>
        <taxon>Endopterygota</taxon>
        <taxon>Hymenoptera</taxon>
        <taxon>Apocrita</taxon>
        <taxon>Ichneumonoidea</taxon>
        <taxon>Braconidae</taxon>
        <taxon>Microgastrinae</taxon>
        <taxon>Cotesia</taxon>
    </lineage>
</organism>
<evidence type="ECO:0000313" key="3">
    <source>
        <dbReference type="Proteomes" id="UP000826195"/>
    </source>
</evidence>
<protein>
    <submittedName>
        <fullName evidence="2">Uncharacterized protein</fullName>
    </submittedName>
</protein>
<dbReference type="Proteomes" id="UP000826195">
    <property type="component" value="Unassembled WGS sequence"/>
</dbReference>
<dbReference type="AlphaFoldDB" id="A0AAV7J286"/>
<evidence type="ECO:0000256" key="1">
    <source>
        <dbReference type="SAM" id="MobiDB-lite"/>
    </source>
</evidence>
<proteinExistence type="predicted"/>